<dbReference type="InterPro" id="IPR027806">
    <property type="entry name" value="HARBI1_dom"/>
</dbReference>
<keyword evidence="7" id="KW-0539">Nucleus</keyword>
<dbReference type="OrthoDB" id="5969759at2759"/>
<dbReference type="EMBL" id="LSMT01000165">
    <property type="protein sequence ID" value="PFX24863.1"/>
    <property type="molecule type" value="Genomic_DNA"/>
</dbReference>
<evidence type="ECO:0000256" key="2">
    <source>
        <dbReference type="ARBA" id="ARBA00004123"/>
    </source>
</evidence>
<dbReference type="AlphaFoldDB" id="A0A2B4S739"/>
<evidence type="ECO:0000313" key="10">
    <source>
        <dbReference type="Proteomes" id="UP000225706"/>
    </source>
</evidence>
<evidence type="ECO:0000256" key="6">
    <source>
        <dbReference type="ARBA" id="ARBA00022801"/>
    </source>
</evidence>
<keyword evidence="6" id="KW-0378">Hydrolase</keyword>
<comment type="subcellular location">
    <subcellularLocation>
        <location evidence="2">Nucleus</location>
    </subcellularLocation>
</comment>
<dbReference type="GO" id="GO:0005634">
    <property type="term" value="C:nucleus"/>
    <property type="evidence" value="ECO:0007669"/>
    <property type="project" value="UniProtKB-SubCell"/>
</dbReference>
<dbReference type="PANTHER" id="PTHR22930">
    <property type="match status" value="1"/>
</dbReference>
<evidence type="ECO:0000256" key="5">
    <source>
        <dbReference type="ARBA" id="ARBA00022723"/>
    </source>
</evidence>
<evidence type="ECO:0000256" key="7">
    <source>
        <dbReference type="ARBA" id="ARBA00023242"/>
    </source>
</evidence>
<dbReference type="GO" id="GO:0004518">
    <property type="term" value="F:nuclease activity"/>
    <property type="evidence" value="ECO:0007669"/>
    <property type="project" value="UniProtKB-KW"/>
</dbReference>
<evidence type="ECO:0000256" key="4">
    <source>
        <dbReference type="ARBA" id="ARBA00022722"/>
    </source>
</evidence>
<reference evidence="10" key="1">
    <citation type="journal article" date="2017" name="bioRxiv">
        <title>Comparative analysis of the genomes of Stylophora pistillata and Acropora digitifera provides evidence for extensive differences between species of corals.</title>
        <authorList>
            <person name="Voolstra C.R."/>
            <person name="Li Y."/>
            <person name="Liew Y.J."/>
            <person name="Baumgarten S."/>
            <person name="Zoccola D."/>
            <person name="Flot J.-F."/>
            <person name="Tambutte S."/>
            <person name="Allemand D."/>
            <person name="Aranda M."/>
        </authorList>
    </citation>
    <scope>NUCLEOTIDE SEQUENCE [LARGE SCALE GENOMIC DNA]</scope>
</reference>
<dbReference type="Proteomes" id="UP000225706">
    <property type="component" value="Unassembled WGS sequence"/>
</dbReference>
<organism evidence="9 10">
    <name type="scientific">Stylophora pistillata</name>
    <name type="common">Smooth cauliflower coral</name>
    <dbReference type="NCBI Taxonomy" id="50429"/>
    <lineage>
        <taxon>Eukaryota</taxon>
        <taxon>Metazoa</taxon>
        <taxon>Cnidaria</taxon>
        <taxon>Anthozoa</taxon>
        <taxon>Hexacorallia</taxon>
        <taxon>Scleractinia</taxon>
        <taxon>Astrocoeniina</taxon>
        <taxon>Pocilloporidae</taxon>
        <taxon>Stylophora</taxon>
    </lineage>
</organism>
<dbReference type="GO" id="GO:0046872">
    <property type="term" value="F:metal ion binding"/>
    <property type="evidence" value="ECO:0007669"/>
    <property type="project" value="UniProtKB-KW"/>
</dbReference>
<comment type="caution">
    <text evidence="9">The sequence shown here is derived from an EMBL/GenBank/DDBJ whole genome shotgun (WGS) entry which is preliminary data.</text>
</comment>
<dbReference type="InterPro" id="IPR045249">
    <property type="entry name" value="HARBI1-like"/>
</dbReference>
<feature type="domain" description="DDE Tnp4" evidence="8">
    <location>
        <begin position="176"/>
        <end position="356"/>
    </location>
</feature>
<comment type="similarity">
    <text evidence="3">Belongs to the HARBI1 family.</text>
</comment>
<sequence>MASAKRKQIAVLCMVITFLDDEGEGLVKKKSPGRTWLRRRAERGSCAGILTELAAEDLPSFKHYLRMDVNSFRRLVEVVSPRIVKGNTRMRSPISPSERLALTLRFLATVETFRSLEFQFRVSRTAISYIVLEVCQAILSELGASCLQFPSTVEEWKATENKFSERWNFPHCAGALDGKHVVMQACGQYSQFYNYKGSHSIVLMVLAGPSYEIKADSLERNCLGLRRYEITWCNMGVNGRVSDGGVWNRTGLCNVLENGEIDLPLPEPLPNRREDCPYVIIGDDAFALKPFLMKPYPQQYLDLERRICNYRFFRARRRVENVFGLLANRWRIFRALIALQPNKVEIVTMAVVTLHNWLIKGSSKDVYVPPRVVDTVNPFTGEIVPGSWRDDGTPSQNLQPLAMLRYGNNPSNHAKRVRDEFNEYFNCEGQVGWQWEKCM</sequence>
<comment type="cofactor">
    <cofactor evidence="1">
        <name>a divalent metal cation</name>
        <dbReference type="ChEBI" id="CHEBI:60240"/>
    </cofactor>
</comment>
<name>A0A2B4S739_STYPI</name>
<evidence type="ECO:0000259" key="8">
    <source>
        <dbReference type="Pfam" id="PF13359"/>
    </source>
</evidence>
<evidence type="ECO:0000313" key="9">
    <source>
        <dbReference type="EMBL" id="PFX24863.1"/>
    </source>
</evidence>
<evidence type="ECO:0000256" key="3">
    <source>
        <dbReference type="ARBA" id="ARBA00006958"/>
    </source>
</evidence>
<proteinExistence type="inferred from homology"/>
<accession>A0A2B4S739</accession>
<keyword evidence="4" id="KW-0540">Nuclease</keyword>
<keyword evidence="5" id="KW-0479">Metal-binding</keyword>
<evidence type="ECO:0000256" key="1">
    <source>
        <dbReference type="ARBA" id="ARBA00001968"/>
    </source>
</evidence>
<dbReference type="Pfam" id="PF13359">
    <property type="entry name" value="DDE_Tnp_4"/>
    <property type="match status" value="1"/>
</dbReference>
<keyword evidence="10" id="KW-1185">Reference proteome</keyword>
<gene>
    <name evidence="9" type="primary">Harbi1</name>
    <name evidence="9" type="ORF">AWC38_SpisGene10545</name>
</gene>
<protein>
    <submittedName>
        <fullName evidence="9">Putative nuclease HARBI1</fullName>
    </submittedName>
</protein>
<dbReference type="GO" id="GO:0016787">
    <property type="term" value="F:hydrolase activity"/>
    <property type="evidence" value="ECO:0007669"/>
    <property type="project" value="UniProtKB-KW"/>
</dbReference>
<dbReference type="PANTHER" id="PTHR22930:SF269">
    <property type="entry name" value="NUCLEASE HARBI1-LIKE PROTEIN"/>
    <property type="match status" value="1"/>
</dbReference>